<feature type="domain" description="Tyr recombinase" evidence="3">
    <location>
        <begin position="34"/>
        <end position="213"/>
    </location>
</feature>
<dbReference type="PROSITE" id="PS51898">
    <property type="entry name" value="TYR_RECOMBINASE"/>
    <property type="match status" value="1"/>
</dbReference>
<dbReference type="InterPro" id="IPR050090">
    <property type="entry name" value="Tyrosine_recombinase_XerCD"/>
</dbReference>
<dbReference type="GO" id="GO:0006310">
    <property type="term" value="P:DNA recombination"/>
    <property type="evidence" value="ECO:0007669"/>
    <property type="project" value="UniProtKB-KW"/>
</dbReference>
<name>A0A133VFI5_9EURY</name>
<keyword evidence="5" id="KW-1185">Reference proteome</keyword>
<protein>
    <recommendedName>
        <fullName evidence="3">Tyr recombinase domain-containing protein</fullName>
    </recommendedName>
</protein>
<dbReference type="CDD" id="cd00397">
    <property type="entry name" value="DNA_BRE_C"/>
    <property type="match status" value="1"/>
</dbReference>
<keyword evidence="1" id="KW-0233">DNA recombination</keyword>
<evidence type="ECO:0000313" key="4">
    <source>
        <dbReference type="EMBL" id="KXB05190.1"/>
    </source>
</evidence>
<evidence type="ECO:0000259" key="3">
    <source>
        <dbReference type="PROSITE" id="PS51898"/>
    </source>
</evidence>
<evidence type="ECO:0000256" key="2">
    <source>
        <dbReference type="SAM" id="MobiDB-lite"/>
    </source>
</evidence>
<dbReference type="GO" id="GO:0015074">
    <property type="term" value="P:DNA integration"/>
    <property type="evidence" value="ECO:0007669"/>
    <property type="project" value="InterPro"/>
</dbReference>
<dbReference type="GO" id="GO:0003677">
    <property type="term" value="F:DNA binding"/>
    <property type="evidence" value="ECO:0007669"/>
    <property type="project" value="InterPro"/>
</dbReference>
<organism evidence="4 5">
    <name type="scientific">candidate division MSBL1 archaeon SCGC-AAA382A03</name>
    <dbReference type="NCBI Taxonomy" id="1698278"/>
    <lineage>
        <taxon>Archaea</taxon>
        <taxon>Methanobacteriati</taxon>
        <taxon>Methanobacteriota</taxon>
        <taxon>candidate division MSBL1</taxon>
    </lineage>
</organism>
<evidence type="ECO:0000313" key="5">
    <source>
        <dbReference type="Proteomes" id="UP000070549"/>
    </source>
</evidence>
<sequence length="216" mass="24542">MVINVPETSIMANKAGQKQEDTGLSGGGWGDGQAEKKRIPKIKVSEMIEKADSPRNKALVAILYLTGCRNNELVTIRRKDIDLLENGVRIRVKYSKKKDGSKLKDKKHELFVGENAPFLDHILEYVRGFEDPDEHLFSGYGEGHLSRRQVRNITSDLSNGEVHPHLFRKNRINDLIGKGASEFQLVIFEGWSDPRPAKDYMKRSSKNIEELGRRLD</sequence>
<evidence type="ECO:0000256" key="1">
    <source>
        <dbReference type="ARBA" id="ARBA00023172"/>
    </source>
</evidence>
<dbReference type="PANTHER" id="PTHR30349:SF87">
    <property type="entry name" value="TRANSPOSASE A"/>
    <property type="match status" value="1"/>
</dbReference>
<dbReference type="InterPro" id="IPR013762">
    <property type="entry name" value="Integrase-like_cat_sf"/>
</dbReference>
<dbReference type="EMBL" id="LHYC01000030">
    <property type="protein sequence ID" value="KXB05190.1"/>
    <property type="molecule type" value="Genomic_DNA"/>
</dbReference>
<comment type="caution">
    <text evidence="4">The sequence shown here is derived from an EMBL/GenBank/DDBJ whole genome shotgun (WGS) entry which is preliminary data.</text>
</comment>
<gene>
    <name evidence="4" type="ORF">AKJ49_01320</name>
</gene>
<dbReference type="Proteomes" id="UP000070549">
    <property type="component" value="Unassembled WGS sequence"/>
</dbReference>
<dbReference type="SUPFAM" id="SSF56349">
    <property type="entry name" value="DNA breaking-rejoining enzymes"/>
    <property type="match status" value="1"/>
</dbReference>
<feature type="region of interest" description="Disordered" evidence="2">
    <location>
        <begin position="10"/>
        <end position="34"/>
    </location>
</feature>
<dbReference type="Pfam" id="PF00589">
    <property type="entry name" value="Phage_integrase"/>
    <property type="match status" value="1"/>
</dbReference>
<reference evidence="4 5" key="1">
    <citation type="journal article" date="2016" name="Sci. Rep.">
        <title>Metabolic traits of an uncultured archaeal lineage -MSBL1- from brine pools of the Red Sea.</title>
        <authorList>
            <person name="Mwirichia R."/>
            <person name="Alam I."/>
            <person name="Rashid M."/>
            <person name="Vinu M."/>
            <person name="Ba-Alawi W."/>
            <person name="Anthony Kamau A."/>
            <person name="Kamanda Ngugi D."/>
            <person name="Goker M."/>
            <person name="Klenk H.P."/>
            <person name="Bajic V."/>
            <person name="Stingl U."/>
        </authorList>
    </citation>
    <scope>NUCLEOTIDE SEQUENCE [LARGE SCALE GENOMIC DNA]</scope>
    <source>
        <strain evidence="4">SCGC-AAA382A03</strain>
    </source>
</reference>
<dbReference type="PANTHER" id="PTHR30349">
    <property type="entry name" value="PHAGE INTEGRASE-RELATED"/>
    <property type="match status" value="1"/>
</dbReference>
<accession>A0A133VFI5</accession>
<dbReference type="InterPro" id="IPR011010">
    <property type="entry name" value="DNA_brk_join_enz"/>
</dbReference>
<dbReference type="AlphaFoldDB" id="A0A133VFI5"/>
<proteinExistence type="predicted"/>
<dbReference type="InterPro" id="IPR002104">
    <property type="entry name" value="Integrase_catalytic"/>
</dbReference>
<dbReference type="Gene3D" id="1.10.443.10">
    <property type="entry name" value="Intergrase catalytic core"/>
    <property type="match status" value="1"/>
</dbReference>